<dbReference type="InterPro" id="IPR012338">
    <property type="entry name" value="Beta-lactam/transpept-like"/>
</dbReference>
<dbReference type="InterPro" id="IPR002645">
    <property type="entry name" value="STAS_dom"/>
</dbReference>
<dbReference type="FunFam" id="3.40.710.10:FF:000005">
    <property type="entry name" value="Glutaminase"/>
    <property type="match status" value="1"/>
</dbReference>
<evidence type="ECO:0000313" key="11">
    <source>
        <dbReference type="Proteomes" id="UP000604475"/>
    </source>
</evidence>
<dbReference type="SUPFAM" id="SSF56601">
    <property type="entry name" value="beta-lactamase/transpeptidase-like"/>
    <property type="match status" value="1"/>
</dbReference>
<comment type="catalytic activity">
    <reaction evidence="5 7">
        <text>L-glutamine + H2O = L-glutamate + NH4(+)</text>
        <dbReference type="Rhea" id="RHEA:15889"/>
        <dbReference type="ChEBI" id="CHEBI:15377"/>
        <dbReference type="ChEBI" id="CHEBI:28938"/>
        <dbReference type="ChEBI" id="CHEBI:29985"/>
        <dbReference type="ChEBI" id="CHEBI:58359"/>
        <dbReference type="EC" id="3.5.1.2"/>
    </reaction>
</comment>
<dbReference type="HAMAP" id="MF_00313">
    <property type="entry name" value="Glutaminase"/>
    <property type="match status" value="1"/>
</dbReference>
<dbReference type="InterPro" id="IPR018490">
    <property type="entry name" value="cNMP-bd_dom_sf"/>
</dbReference>
<feature type="binding site" evidence="7">
    <location>
        <position position="163"/>
    </location>
    <ligand>
        <name>substrate</name>
    </ligand>
</feature>
<dbReference type="SUPFAM" id="SSF52091">
    <property type="entry name" value="SpoIIaa-like"/>
    <property type="match status" value="1"/>
</dbReference>
<comment type="caution">
    <text evidence="10">The sequence shown here is derived from an EMBL/GenBank/DDBJ whole genome shotgun (WGS) entry which is preliminary data.</text>
</comment>
<dbReference type="InterPro" id="IPR000595">
    <property type="entry name" value="cNMP-bd_dom"/>
</dbReference>
<evidence type="ECO:0000256" key="4">
    <source>
        <dbReference type="ARBA" id="ARBA00022801"/>
    </source>
</evidence>
<name>A0A937UP11_9ACTN</name>
<evidence type="ECO:0000259" key="9">
    <source>
        <dbReference type="PROSITE" id="PS50801"/>
    </source>
</evidence>
<dbReference type="CDD" id="cd07042">
    <property type="entry name" value="STAS_SulP_like_sulfate_transporter"/>
    <property type="match status" value="1"/>
</dbReference>
<dbReference type="SUPFAM" id="SSF51206">
    <property type="entry name" value="cAMP-binding domain-like"/>
    <property type="match status" value="1"/>
</dbReference>
<dbReference type="InterPro" id="IPR036513">
    <property type="entry name" value="STAS_dom_sf"/>
</dbReference>
<evidence type="ECO:0000256" key="7">
    <source>
        <dbReference type="HAMAP-Rule" id="MF_00313"/>
    </source>
</evidence>
<feature type="binding site" evidence="7">
    <location>
        <position position="69"/>
    </location>
    <ligand>
        <name>substrate</name>
    </ligand>
</feature>
<dbReference type="EC" id="3.5.1.2" evidence="3 7"/>
<gene>
    <name evidence="7 10" type="primary">glsA</name>
    <name evidence="10" type="ORF">I7412_06320</name>
</gene>
<evidence type="ECO:0000256" key="3">
    <source>
        <dbReference type="ARBA" id="ARBA00012918"/>
    </source>
</evidence>
<dbReference type="Gene3D" id="2.60.120.10">
    <property type="entry name" value="Jelly Rolls"/>
    <property type="match status" value="1"/>
</dbReference>
<reference evidence="10" key="1">
    <citation type="submission" date="2020-12" db="EMBL/GenBank/DDBJ databases">
        <title>Genomic characterization of non-nitrogen-fixing Frankia strains.</title>
        <authorList>
            <person name="Carlos-Shanley C."/>
            <person name="Guerra T."/>
            <person name="Hahn D."/>
        </authorList>
    </citation>
    <scope>NUCLEOTIDE SEQUENCE</scope>
    <source>
        <strain evidence="10">CN6</strain>
    </source>
</reference>
<dbReference type="Pfam" id="PF01740">
    <property type="entry name" value="STAS"/>
    <property type="match status" value="1"/>
</dbReference>
<dbReference type="InterPro" id="IPR014710">
    <property type="entry name" value="RmlC-like_jellyroll"/>
</dbReference>
<accession>A0A937UP11</accession>
<evidence type="ECO:0000256" key="2">
    <source>
        <dbReference type="ARBA" id="ARBA00011881"/>
    </source>
</evidence>
<dbReference type="AlphaFoldDB" id="A0A937UP11"/>
<dbReference type="EMBL" id="JAEACQ010000148">
    <property type="protein sequence ID" value="MBL7626790.1"/>
    <property type="molecule type" value="Genomic_DNA"/>
</dbReference>
<dbReference type="Pfam" id="PF04960">
    <property type="entry name" value="Glutaminase"/>
    <property type="match status" value="1"/>
</dbReference>
<feature type="binding site" evidence="7">
    <location>
        <position position="194"/>
    </location>
    <ligand>
        <name>substrate</name>
    </ligand>
</feature>
<dbReference type="PANTHER" id="PTHR12544:SF29">
    <property type="entry name" value="GLUTAMINASE"/>
    <property type="match status" value="1"/>
</dbReference>
<dbReference type="Gene3D" id="3.30.750.24">
    <property type="entry name" value="STAS domain"/>
    <property type="match status" value="1"/>
</dbReference>
<dbReference type="Gene3D" id="3.40.710.10">
    <property type="entry name" value="DD-peptidase/beta-lactamase superfamily"/>
    <property type="match status" value="1"/>
</dbReference>
<evidence type="ECO:0000256" key="6">
    <source>
        <dbReference type="ARBA" id="ARBA00070405"/>
    </source>
</evidence>
<evidence type="ECO:0000256" key="1">
    <source>
        <dbReference type="ARBA" id="ARBA00011076"/>
    </source>
</evidence>
<dbReference type="PANTHER" id="PTHR12544">
    <property type="entry name" value="GLUTAMINASE"/>
    <property type="match status" value="1"/>
</dbReference>
<dbReference type="SMART" id="SM00100">
    <property type="entry name" value="cNMP"/>
    <property type="match status" value="1"/>
</dbReference>
<feature type="binding site" evidence="7">
    <location>
        <position position="246"/>
    </location>
    <ligand>
        <name>substrate</name>
    </ligand>
</feature>
<comment type="similarity">
    <text evidence="1 7">Belongs to the glutaminase family.</text>
</comment>
<evidence type="ECO:0000313" key="10">
    <source>
        <dbReference type="EMBL" id="MBL7626790.1"/>
    </source>
</evidence>
<dbReference type="CDD" id="cd00038">
    <property type="entry name" value="CAP_ED"/>
    <property type="match status" value="1"/>
</dbReference>
<keyword evidence="4 7" id="KW-0378">Hydrolase</keyword>
<feature type="binding site" evidence="7">
    <location>
        <position position="264"/>
    </location>
    <ligand>
        <name>substrate</name>
    </ligand>
</feature>
<evidence type="ECO:0000256" key="5">
    <source>
        <dbReference type="ARBA" id="ARBA00049534"/>
    </source>
</evidence>
<keyword evidence="7" id="KW-0007">Acetylation</keyword>
<dbReference type="GO" id="GO:0006537">
    <property type="term" value="P:glutamate biosynthetic process"/>
    <property type="evidence" value="ECO:0007669"/>
    <property type="project" value="TreeGrafter"/>
</dbReference>
<evidence type="ECO:0000259" key="8">
    <source>
        <dbReference type="PROSITE" id="PS50042"/>
    </source>
</evidence>
<dbReference type="GO" id="GO:0004359">
    <property type="term" value="F:glutaminase activity"/>
    <property type="evidence" value="ECO:0007669"/>
    <property type="project" value="UniProtKB-UniRule"/>
</dbReference>
<organism evidence="10 11">
    <name type="scientific">Frankia nepalensis</name>
    <dbReference type="NCBI Taxonomy" id="1836974"/>
    <lineage>
        <taxon>Bacteria</taxon>
        <taxon>Bacillati</taxon>
        <taxon>Actinomycetota</taxon>
        <taxon>Actinomycetes</taxon>
        <taxon>Frankiales</taxon>
        <taxon>Frankiaceae</taxon>
        <taxon>Frankia</taxon>
    </lineage>
</organism>
<keyword evidence="11" id="KW-1185">Reference proteome</keyword>
<sequence>MSIGPPNGPLSRILDELHARFGPTTDGQVASYIPELASADPTLFGLALTTMDGFGYASGAAATEFTIQSVSKPFVYALALADRGMDEVLSRVGVEPTGDAFNAITLEPDTGRPLNPMVNAGALLVSSLVDGATAADRFERIRGWLSAFAGRELRVDEKVFRSEQLTGDRNRAIAYLMRNAGALSGDVDEICSVYFRQCAVMVTCEDLATMAATLANGGVNPLTRRRVLSDELVGRVLTVMTTCGMYDHAGEWMLRVGVPAKSGVAGGICAVLPGQLGIGTFSPALDATGHSVRGVLACNELSTRFGLHLLRTAGLPAHPVRSTHRADAVSSKRVRSPRERRALSEHGAAIVVHELQGDLAFGSAERLSRTVLAHLDGVRWVILDLRRVGRLDESAVSLLRALLDELAQRGVTTIFADPKGLAGVGQLLRADGSTERVRDAEIALEWAEEALLSTRDMQTLSPSAQVPLGTQELLAELGAERVARLRALTETRAYDKGDIVFQEGDPADALYFVTRGLVNVDVVTSGGGRRFRLNTVPAGSAFGELALIDGGTRSSRVVVAEPTECAVLTVPAFEKLRHQDPALCDALFRAIARSLSARLRQATREIQALEA</sequence>
<feature type="binding site" evidence="7">
    <location>
        <position position="170"/>
    </location>
    <ligand>
        <name>substrate</name>
    </ligand>
</feature>
<feature type="domain" description="Cyclic nucleotide-binding" evidence="8">
    <location>
        <begin position="473"/>
        <end position="576"/>
    </location>
</feature>
<proteinExistence type="inferred from homology"/>
<dbReference type="NCBIfam" id="TIGR03814">
    <property type="entry name" value="Gln_ase"/>
    <property type="match status" value="1"/>
</dbReference>
<dbReference type="InterPro" id="IPR015868">
    <property type="entry name" value="Glutaminase"/>
</dbReference>
<feature type="binding site" evidence="7">
    <location>
        <position position="119"/>
    </location>
    <ligand>
        <name>substrate</name>
    </ligand>
</feature>
<dbReference type="GO" id="GO:0006543">
    <property type="term" value="P:L-glutamine catabolic process"/>
    <property type="evidence" value="ECO:0007669"/>
    <property type="project" value="TreeGrafter"/>
</dbReference>
<dbReference type="PROSITE" id="PS50042">
    <property type="entry name" value="CNMP_BINDING_3"/>
    <property type="match status" value="1"/>
</dbReference>
<dbReference type="Pfam" id="PF00027">
    <property type="entry name" value="cNMP_binding"/>
    <property type="match status" value="1"/>
</dbReference>
<feature type="domain" description="STAS" evidence="9">
    <location>
        <begin position="350"/>
        <end position="454"/>
    </location>
</feature>
<dbReference type="Proteomes" id="UP000604475">
    <property type="component" value="Unassembled WGS sequence"/>
</dbReference>
<dbReference type="PROSITE" id="PS50801">
    <property type="entry name" value="STAS"/>
    <property type="match status" value="1"/>
</dbReference>
<comment type="subunit">
    <text evidence="2 7">Homotetramer.</text>
</comment>
<protein>
    <recommendedName>
        <fullName evidence="6 7">Glutaminase</fullName>
        <ecNumber evidence="3 7">3.5.1.2</ecNumber>
    </recommendedName>
</protein>